<protein>
    <recommendedName>
        <fullName evidence="5">Knottins-like domain-containing protein</fullName>
    </recommendedName>
</protein>
<feature type="domain" description="Knottins-like" evidence="5">
    <location>
        <begin position="33"/>
        <end position="79"/>
    </location>
</feature>
<keyword evidence="2" id="KW-0964">Secreted</keyword>
<dbReference type="GO" id="GO:0006952">
    <property type="term" value="P:defense response"/>
    <property type="evidence" value="ECO:0007669"/>
    <property type="project" value="TreeGrafter"/>
</dbReference>
<keyword evidence="3" id="KW-1015">Disulfide bond</keyword>
<dbReference type="InterPro" id="IPR003614">
    <property type="entry name" value="Knottins"/>
</dbReference>
<evidence type="ECO:0000259" key="5">
    <source>
        <dbReference type="Pfam" id="PF00304"/>
    </source>
</evidence>
<keyword evidence="4" id="KW-0732">Signal</keyword>
<dbReference type="OrthoDB" id="683455at2759"/>
<dbReference type="AlphaFoldDB" id="A0A9Q1RLM7"/>
<evidence type="ECO:0000313" key="7">
    <source>
        <dbReference type="Proteomes" id="UP001152561"/>
    </source>
</evidence>
<proteinExistence type="predicted"/>
<dbReference type="PANTHER" id="PTHR33147:SF55">
    <property type="entry name" value="DEFENSIN-LIKE PROTEIN 1"/>
    <property type="match status" value="1"/>
</dbReference>
<comment type="caution">
    <text evidence="6">The sequence shown here is derived from an EMBL/GenBank/DDBJ whole genome shotgun (WGS) entry which is preliminary data.</text>
</comment>
<keyword evidence="7" id="KW-1185">Reference proteome</keyword>
<dbReference type="PANTHER" id="PTHR33147">
    <property type="entry name" value="DEFENSIN-LIKE PROTEIN 1"/>
    <property type="match status" value="1"/>
</dbReference>
<name>A0A9Q1RLM7_9SOLA</name>
<sequence length="113" mass="12815">MAKSLLSYTTFLALLFCFLLISSYEMQVAEGNVCHRESVEFEGFCLFSEDCTAVCVKEGPYFKGECIRHGLSRDCFCLFSEDCTAVCVKEGPYLKGECIRHGLSRDCFCFYNC</sequence>
<reference evidence="7" key="1">
    <citation type="journal article" date="2023" name="Proc. Natl. Acad. Sci. U.S.A.">
        <title>Genomic and structural basis for evolution of tropane alkaloid biosynthesis.</title>
        <authorList>
            <person name="Wanga Y.-J."/>
            <person name="Taina T."/>
            <person name="Yua J.-Y."/>
            <person name="Lia J."/>
            <person name="Xua B."/>
            <person name="Chenc J."/>
            <person name="D'Auriad J.C."/>
            <person name="Huanga J.-P."/>
            <person name="Huanga S.-X."/>
        </authorList>
    </citation>
    <scope>NUCLEOTIDE SEQUENCE [LARGE SCALE GENOMIC DNA]</scope>
    <source>
        <strain evidence="7">cv. KIB-2019</strain>
    </source>
</reference>
<evidence type="ECO:0000256" key="3">
    <source>
        <dbReference type="ARBA" id="ARBA00023157"/>
    </source>
</evidence>
<gene>
    <name evidence="6" type="ORF">K7X08_011691</name>
</gene>
<accession>A0A9Q1RLM7</accession>
<dbReference type="Pfam" id="PF00304">
    <property type="entry name" value="Gamma-thionin"/>
    <property type="match status" value="1"/>
</dbReference>
<evidence type="ECO:0000256" key="4">
    <source>
        <dbReference type="SAM" id="SignalP"/>
    </source>
</evidence>
<dbReference type="SUPFAM" id="SSF57095">
    <property type="entry name" value="Scorpion toxin-like"/>
    <property type="match status" value="2"/>
</dbReference>
<dbReference type="Gene3D" id="3.30.30.10">
    <property type="entry name" value="Knottin, scorpion toxin-like"/>
    <property type="match status" value="1"/>
</dbReference>
<feature type="signal peptide" evidence="4">
    <location>
        <begin position="1"/>
        <end position="31"/>
    </location>
</feature>
<dbReference type="Proteomes" id="UP001152561">
    <property type="component" value="Unassembled WGS sequence"/>
</dbReference>
<evidence type="ECO:0000256" key="1">
    <source>
        <dbReference type="ARBA" id="ARBA00004613"/>
    </source>
</evidence>
<evidence type="ECO:0000256" key="2">
    <source>
        <dbReference type="ARBA" id="ARBA00022525"/>
    </source>
</evidence>
<comment type="subcellular location">
    <subcellularLocation>
        <location evidence="1">Secreted</location>
    </subcellularLocation>
</comment>
<dbReference type="EMBL" id="JAJAGQ010000005">
    <property type="protein sequence ID" value="KAJ8562400.1"/>
    <property type="molecule type" value="Genomic_DNA"/>
</dbReference>
<organism evidence="6 7">
    <name type="scientific">Anisodus acutangulus</name>
    <dbReference type="NCBI Taxonomy" id="402998"/>
    <lineage>
        <taxon>Eukaryota</taxon>
        <taxon>Viridiplantae</taxon>
        <taxon>Streptophyta</taxon>
        <taxon>Embryophyta</taxon>
        <taxon>Tracheophyta</taxon>
        <taxon>Spermatophyta</taxon>
        <taxon>Magnoliopsida</taxon>
        <taxon>eudicotyledons</taxon>
        <taxon>Gunneridae</taxon>
        <taxon>Pentapetalae</taxon>
        <taxon>asterids</taxon>
        <taxon>lamiids</taxon>
        <taxon>Solanales</taxon>
        <taxon>Solanaceae</taxon>
        <taxon>Solanoideae</taxon>
        <taxon>Hyoscyameae</taxon>
        <taxon>Anisodus</taxon>
    </lineage>
</organism>
<dbReference type="GO" id="GO:0005576">
    <property type="term" value="C:extracellular region"/>
    <property type="evidence" value="ECO:0007669"/>
    <property type="project" value="UniProtKB-SubCell"/>
</dbReference>
<dbReference type="InterPro" id="IPR036574">
    <property type="entry name" value="Scorpion_toxin-like_sf"/>
</dbReference>
<evidence type="ECO:0000313" key="6">
    <source>
        <dbReference type="EMBL" id="KAJ8562400.1"/>
    </source>
</evidence>
<feature type="chain" id="PRO_5040206487" description="Knottins-like domain-containing protein" evidence="4">
    <location>
        <begin position="32"/>
        <end position="113"/>
    </location>
</feature>